<dbReference type="Proteomes" id="UP001638806">
    <property type="component" value="Unassembled WGS sequence"/>
</dbReference>
<name>A0ACC4DVV1_PURLI</name>
<proteinExistence type="predicted"/>
<evidence type="ECO:0000313" key="2">
    <source>
        <dbReference type="Proteomes" id="UP001638806"/>
    </source>
</evidence>
<comment type="caution">
    <text evidence="1">The sequence shown here is derived from an EMBL/GenBank/DDBJ whole genome shotgun (WGS) entry which is preliminary data.</text>
</comment>
<organism evidence="1 2">
    <name type="scientific">Purpureocillium lilacinum</name>
    <name type="common">Paecilomyces lilacinus</name>
    <dbReference type="NCBI Taxonomy" id="33203"/>
    <lineage>
        <taxon>Eukaryota</taxon>
        <taxon>Fungi</taxon>
        <taxon>Dikarya</taxon>
        <taxon>Ascomycota</taxon>
        <taxon>Pezizomycotina</taxon>
        <taxon>Sordariomycetes</taxon>
        <taxon>Hypocreomycetidae</taxon>
        <taxon>Hypocreales</taxon>
        <taxon>Ophiocordycipitaceae</taxon>
        <taxon>Purpureocillium</taxon>
    </lineage>
</organism>
<accession>A0ACC4DVV1</accession>
<gene>
    <name evidence="1" type="ORF">ACCO45_005583</name>
</gene>
<dbReference type="EMBL" id="JBGNUJ010000004">
    <property type="protein sequence ID" value="KAL3960466.1"/>
    <property type="molecule type" value="Genomic_DNA"/>
</dbReference>
<keyword evidence="2" id="KW-1185">Reference proteome</keyword>
<sequence>MAPTASPSASRTMPAYSNRAQAALLKAVNRVFDLDRTAESLDELNNGVVLAHILHELDTEFDPSHLESSQGASKYLTNKRNIQAVYKGLFRFIRRQVPELGCQAKKFDYHAVAENPDAQGISQLLAVMVSAAAMGPDNAKYVPRIQNGLDRENQAEIMQIIRAMQQDIANYKDDDDLDEAIDAVMEARDIDLLVEEQNAALRQQLDGAKKTLSDYITRLEHLQQSHEELKYEKEKNDRELEILRKATQDGANSAEAIKLLEAQVHEQMEIIARNEETIRNHDRIKAQLETEVQRLSQKSMQADELRDQVTEWKHKADELEKKANTAERYKQKLEAQQGLVKEVQNLQYERAELQEQLRSLRAGDRTRKAEDELTKMITQSEQHLWDERNQKNQLIKDVAALEEELVRLKAQRTHDEHFIQDLQEQLHQGGGGAPQGDGLGSESGTFNLEDELNNAAGDEGRRTCHWSSENELLRKTFGSTGDAALLRRELEDQRRQRDRLQQNFNEIFEKHIVTQEQIKALMADATGEGSQAFINLRTQLVQSQSSLEETVKRSTDLQTRVADMERELISARAQASAAEKGGTAAIDELKSTDKLISESLKAELDRLRDEFSFVVSERDAQKSQLIEALLAKDKLRKEIEEGKELHDTSAVPTETADADMSEAAKKSGEKIEKLRARLKERKQQLEQSEQEKLDLQNKLKAVQGGQISAAQKAATDQVIKNLQRENALIATAWYDLTSRLQSNHVVLQRRHDAPRSWLNKQRQMVNATPRR</sequence>
<protein>
    <submittedName>
        <fullName evidence="1">Uncharacterized protein</fullName>
    </submittedName>
</protein>
<evidence type="ECO:0000313" key="1">
    <source>
        <dbReference type="EMBL" id="KAL3960466.1"/>
    </source>
</evidence>
<reference evidence="1" key="1">
    <citation type="submission" date="2024-12" db="EMBL/GenBank/DDBJ databases">
        <title>Comparative genomics and development of molecular markers within Purpureocillium lilacinum and among Purpureocillium species.</title>
        <authorList>
            <person name="Yeh Z.-Y."/>
            <person name="Ni N.-T."/>
            <person name="Lo P.-H."/>
            <person name="Mushyakhwo K."/>
            <person name="Lin C.-F."/>
            <person name="Nai Y.-S."/>
        </authorList>
    </citation>
    <scope>NUCLEOTIDE SEQUENCE</scope>
    <source>
        <strain evidence="1">NCHU-NPUST-175</strain>
    </source>
</reference>